<comment type="caution">
    <text evidence="2">The sequence shown here is derived from an EMBL/GenBank/DDBJ whole genome shotgun (WGS) entry which is preliminary data.</text>
</comment>
<proteinExistence type="predicted"/>
<evidence type="ECO:0000313" key="2">
    <source>
        <dbReference type="EMBL" id="CAH3178558.1"/>
    </source>
</evidence>
<gene>
    <name evidence="2" type="ORF">PLOB_00020891</name>
</gene>
<organism evidence="2 3">
    <name type="scientific">Porites lobata</name>
    <dbReference type="NCBI Taxonomy" id="104759"/>
    <lineage>
        <taxon>Eukaryota</taxon>
        <taxon>Metazoa</taxon>
        <taxon>Cnidaria</taxon>
        <taxon>Anthozoa</taxon>
        <taxon>Hexacorallia</taxon>
        <taxon>Scleractinia</taxon>
        <taxon>Fungiina</taxon>
        <taxon>Poritidae</taxon>
        <taxon>Porites</taxon>
    </lineage>
</organism>
<sequence length="100" mass="11622">MRDFFLLEMNSDLFRKDCFKVGNAFTFKEVRDMAMSEESADKQLQLMNTEVYSINQKTKNVHEIEATNPFRGLPGTEPRRKQTRSLCKIDSDAETNIIPN</sequence>
<name>A0ABN8RID7_9CNID</name>
<evidence type="ECO:0000256" key="1">
    <source>
        <dbReference type="SAM" id="MobiDB-lite"/>
    </source>
</evidence>
<accession>A0ABN8RID7</accession>
<dbReference type="Proteomes" id="UP001159405">
    <property type="component" value="Unassembled WGS sequence"/>
</dbReference>
<reference evidence="2 3" key="1">
    <citation type="submission" date="2022-05" db="EMBL/GenBank/DDBJ databases">
        <authorList>
            <consortium name="Genoscope - CEA"/>
            <person name="William W."/>
        </authorList>
    </citation>
    <scope>NUCLEOTIDE SEQUENCE [LARGE SCALE GENOMIC DNA]</scope>
</reference>
<keyword evidence="3" id="KW-1185">Reference proteome</keyword>
<dbReference type="EMBL" id="CALNXK010000242">
    <property type="protein sequence ID" value="CAH3178558.1"/>
    <property type="molecule type" value="Genomic_DNA"/>
</dbReference>
<evidence type="ECO:0000313" key="3">
    <source>
        <dbReference type="Proteomes" id="UP001159405"/>
    </source>
</evidence>
<protein>
    <submittedName>
        <fullName evidence="2">Uncharacterized protein</fullName>
    </submittedName>
</protein>
<feature type="region of interest" description="Disordered" evidence="1">
    <location>
        <begin position="63"/>
        <end position="100"/>
    </location>
</feature>